<dbReference type="GO" id="GO:0005886">
    <property type="term" value="C:plasma membrane"/>
    <property type="evidence" value="ECO:0007669"/>
    <property type="project" value="UniProtKB-SubCell"/>
</dbReference>
<accession>A0A3P7M3S5</accession>
<proteinExistence type="predicted"/>
<dbReference type="AlphaFoldDB" id="A0A3P7M3S5"/>
<keyword evidence="10" id="KW-1185">Reference proteome</keyword>
<protein>
    <recommendedName>
        <fullName evidence="11">Innexin</fullName>
    </recommendedName>
</protein>
<name>A0A3P7M3S5_DIBLA</name>
<evidence type="ECO:0000313" key="9">
    <source>
        <dbReference type="EMBL" id="VDN18053.1"/>
    </source>
</evidence>
<evidence type="ECO:0000256" key="8">
    <source>
        <dbReference type="ARBA" id="ARBA00023303"/>
    </source>
</evidence>
<comment type="subcellular location">
    <subcellularLocation>
        <location evidence="1">Cell membrane</location>
        <topology evidence="1">Multi-pass membrane protein</topology>
    </subcellularLocation>
</comment>
<keyword evidence="5" id="KW-1133">Transmembrane helix</keyword>
<evidence type="ECO:0000256" key="4">
    <source>
        <dbReference type="ARBA" id="ARBA00022692"/>
    </source>
</evidence>
<dbReference type="OrthoDB" id="5867527at2759"/>
<keyword evidence="6" id="KW-0406">Ion transport</keyword>
<evidence type="ECO:0008006" key="11">
    <source>
        <dbReference type="Google" id="ProtNLM"/>
    </source>
</evidence>
<dbReference type="Pfam" id="PF00876">
    <property type="entry name" value="Innexin"/>
    <property type="match status" value="1"/>
</dbReference>
<keyword evidence="2" id="KW-0813">Transport</keyword>
<dbReference type="PANTHER" id="PTHR11893:SF36">
    <property type="entry name" value="INNEXIN-5"/>
    <property type="match status" value="1"/>
</dbReference>
<dbReference type="PANTHER" id="PTHR11893">
    <property type="entry name" value="INNEXIN"/>
    <property type="match status" value="1"/>
</dbReference>
<dbReference type="Proteomes" id="UP000281553">
    <property type="component" value="Unassembled WGS sequence"/>
</dbReference>
<keyword evidence="3" id="KW-1003">Cell membrane</keyword>
<dbReference type="InterPro" id="IPR000990">
    <property type="entry name" value="Innexin"/>
</dbReference>
<keyword evidence="8" id="KW-0407">Ion channel</keyword>
<dbReference type="GO" id="GO:0034220">
    <property type="term" value="P:monoatomic ion transmembrane transport"/>
    <property type="evidence" value="ECO:0007669"/>
    <property type="project" value="UniProtKB-KW"/>
</dbReference>
<evidence type="ECO:0000256" key="7">
    <source>
        <dbReference type="ARBA" id="ARBA00023136"/>
    </source>
</evidence>
<evidence type="ECO:0000313" key="10">
    <source>
        <dbReference type="Proteomes" id="UP000281553"/>
    </source>
</evidence>
<sequence>MQGAEFIGHFQSFNQGQHFCLEDFADRLNLLTVFLFLISNVIISTKQYVFNFISCYTPVEPSGGQFRDYVSNFCWVHGTIPFRLNESLPSTDAEWDLYDKHRRISPDKW</sequence>
<organism evidence="9 10">
    <name type="scientific">Dibothriocephalus latus</name>
    <name type="common">Fish tapeworm</name>
    <name type="synonym">Diphyllobothrium latum</name>
    <dbReference type="NCBI Taxonomy" id="60516"/>
    <lineage>
        <taxon>Eukaryota</taxon>
        <taxon>Metazoa</taxon>
        <taxon>Spiralia</taxon>
        <taxon>Lophotrochozoa</taxon>
        <taxon>Platyhelminthes</taxon>
        <taxon>Cestoda</taxon>
        <taxon>Eucestoda</taxon>
        <taxon>Diphyllobothriidea</taxon>
        <taxon>Diphyllobothriidae</taxon>
        <taxon>Dibothriocephalus</taxon>
    </lineage>
</organism>
<keyword evidence="7" id="KW-0472">Membrane</keyword>
<reference evidence="9 10" key="1">
    <citation type="submission" date="2018-11" db="EMBL/GenBank/DDBJ databases">
        <authorList>
            <consortium name="Pathogen Informatics"/>
        </authorList>
    </citation>
    <scope>NUCLEOTIDE SEQUENCE [LARGE SCALE GENOMIC DNA]</scope>
</reference>
<evidence type="ECO:0000256" key="6">
    <source>
        <dbReference type="ARBA" id="ARBA00023065"/>
    </source>
</evidence>
<dbReference type="EMBL" id="UYRU01068803">
    <property type="protein sequence ID" value="VDN18053.1"/>
    <property type="molecule type" value="Genomic_DNA"/>
</dbReference>
<evidence type="ECO:0000256" key="2">
    <source>
        <dbReference type="ARBA" id="ARBA00022448"/>
    </source>
</evidence>
<evidence type="ECO:0000256" key="5">
    <source>
        <dbReference type="ARBA" id="ARBA00022989"/>
    </source>
</evidence>
<evidence type="ECO:0000256" key="1">
    <source>
        <dbReference type="ARBA" id="ARBA00004651"/>
    </source>
</evidence>
<gene>
    <name evidence="9" type="ORF">DILT_LOCUS13086</name>
</gene>
<evidence type="ECO:0000256" key="3">
    <source>
        <dbReference type="ARBA" id="ARBA00022475"/>
    </source>
</evidence>
<keyword evidence="4" id="KW-0812">Transmembrane</keyword>